<evidence type="ECO:0000313" key="2">
    <source>
        <dbReference type="EMBL" id="CAI6092057.1"/>
    </source>
</evidence>
<accession>A0AA35Q544</accession>
<dbReference type="EMBL" id="CABFNP030001195">
    <property type="protein sequence ID" value="CAI6092057.1"/>
    <property type="molecule type" value="Genomic_DNA"/>
</dbReference>
<organism evidence="2 3">
    <name type="scientific">Clonostachys chloroleuca</name>
    <dbReference type="NCBI Taxonomy" id="1926264"/>
    <lineage>
        <taxon>Eukaryota</taxon>
        <taxon>Fungi</taxon>
        <taxon>Dikarya</taxon>
        <taxon>Ascomycota</taxon>
        <taxon>Pezizomycotina</taxon>
        <taxon>Sordariomycetes</taxon>
        <taxon>Hypocreomycetidae</taxon>
        <taxon>Hypocreales</taxon>
        <taxon>Bionectriaceae</taxon>
        <taxon>Clonostachys</taxon>
    </lineage>
</organism>
<evidence type="ECO:0000313" key="3">
    <source>
        <dbReference type="Proteomes" id="UP001160390"/>
    </source>
</evidence>
<protein>
    <submittedName>
        <fullName evidence="2">Uncharacterized protein</fullName>
    </submittedName>
</protein>
<feature type="compositionally biased region" description="Basic and acidic residues" evidence="1">
    <location>
        <begin position="230"/>
        <end position="241"/>
    </location>
</feature>
<keyword evidence="3" id="KW-1185">Reference proteome</keyword>
<dbReference type="AlphaFoldDB" id="A0AA35Q544"/>
<sequence length="273" mass="28772">MQAGKIRNERDHGPDALPVLLVVIAEEHNQVGLLGDGPITEELPQHERISHEAEGISQDELRAQPPVEEAEVARVPEDGVEARRDEHVGLGLPGLDQVVEAGAGLQHGEGSDHLPTDGHDEARGHKDRSQAKGRPGAVGEEDADEETLQRGGCVGDGEAVDLGVERVPLGSGPELEEVEEGEGEEEEGGTPDGVVGEDEDGGHGDEAGSKGDAQAESTQGDAGEGSGLPGEERLEPLGHDGRRSIFKLGLGFRVVSTARRWPDRRIAVLCTRS</sequence>
<name>A0AA35Q544_9HYPO</name>
<feature type="compositionally biased region" description="Basic and acidic residues" evidence="1">
    <location>
        <begin position="109"/>
        <end position="130"/>
    </location>
</feature>
<dbReference type="Proteomes" id="UP001160390">
    <property type="component" value="Unassembled WGS sequence"/>
</dbReference>
<evidence type="ECO:0000256" key="1">
    <source>
        <dbReference type="SAM" id="MobiDB-lite"/>
    </source>
</evidence>
<feature type="region of interest" description="Disordered" evidence="1">
    <location>
        <begin position="105"/>
        <end position="241"/>
    </location>
</feature>
<feature type="compositionally biased region" description="Acidic residues" evidence="1">
    <location>
        <begin position="174"/>
        <end position="200"/>
    </location>
</feature>
<comment type="caution">
    <text evidence="2">The sequence shown here is derived from an EMBL/GenBank/DDBJ whole genome shotgun (WGS) entry which is preliminary data.</text>
</comment>
<gene>
    <name evidence="2" type="ORF">CCHLO57077_00006238</name>
</gene>
<proteinExistence type="predicted"/>
<reference evidence="2" key="1">
    <citation type="submission" date="2023-01" db="EMBL/GenBank/DDBJ databases">
        <authorList>
            <person name="Piombo E."/>
        </authorList>
    </citation>
    <scope>NUCLEOTIDE SEQUENCE</scope>
</reference>